<evidence type="ECO:0000256" key="1">
    <source>
        <dbReference type="SAM" id="Phobius"/>
    </source>
</evidence>
<organism evidence="2">
    <name type="scientific">freshwater metagenome</name>
    <dbReference type="NCBI Taxonomy" id="449393"/>
    <lineage>
        <taxon>unclassified sequences</taxon>
        <taxon>metagenomes</taxon>
        <taxon>ecological metagenomes</taxon>
    </lineage>
</organism>
<keyword evidence="1" id="KW-0472">Membrane</keyword>
<feature type="transmembrane region" description="Helical" evidence="1">
    <location>
        <begin position="33"/>
        <end position="51"/>
    </location>
</feature>
<keyword evidence="1" id="KW-0812">Transmembrane</keyword>
<gene>
    <name evidence="2" type="ORF">GM51_9960</name>
</gene>
<protein>
    <recommendedName>
        <fullName evidence="3">Phage holin family protein</fullName>
    </recommendedName>
</protein>
<dbReference type="AlphaFoldDB" id="A0A094Q2P4"/>
<dbReference type="InterPro" id="IPR007165">
    <property type="entry name" value="Phage_holin_4_2"/>
</dbReference>
<keyword evidence="1" id="KW-1133">Transmembrane helix</keyword>
<feature type="transmembrane region" description="Helical" evidence="1">
    <location>
        <begin position="89"/>
        <end position="110"/>
    </location>
</feature>
<accession>A0A094Q2P4</accession>
<sequence length="115" mass="12280">MRFLIKVAAVAVAVWVTTMIIPGIQVTGGLRNYLIVALVLALINATLGTVLKILTLPLAFLSLGFSLLVVNTAMLLITDRLSTNMTISGFWSAFFGAILISIISSIITQITTKTV</sequence>
<feature type="transmembrane region" description="Helical" evidence="1">
    <location>
        <begin position="7"/>
        <end position="27"/>
    </location>
</feature>
<feature type="transmembrane region" description="Helical" evidence="1">
    <location>
        <begin position="58"/>
        <end position="77"/>
    </location>
</feature>
<dbReference type="PANTHER" id="PTHR37309:SF1">
    <property type="entry name" value="SLR0284 PROTEIN"/>
    <property type="match status" value="1"/>
</dbReference>
<evidence type="ECO:0000313" key="2">
    <source>
        <dbReference type="EMBL" id="KGA17652.1"/>
    </source>
</evidence>
<dbReference type="Pfam" id="PF04020">
    <property type="entry name" value="Phage_holin_4_2"/>
    <property type="match status" value="1"/>
</dbReference>
<name>A0A094Q2P4_9ZZZZ</name>
<reference evidence="2" key="1">
    <citation type="submission" date="2014-06" db="EMBL/GenBank/DDBJ databases">
        <title>Key roles for freshwater Actinobacteria revealed by deep metagenomic sequencing.</title>
        <authorList>
            <person name="Ghai R."/>
            <person name="Mizuno C.M."/>
            <person name="Picazo A."/>
            <person name="Camacho A."/>
            <person name="Rodriguez-Valera F."/>
        </authorList>
    </citation>
    <scope>NUCLEOTIDE SEQUENCE</scope>
</reference>
<comment type="caution">
    <text evidence="2">The sequence shown here is derived from an EMBL/GenBank/DDBJ whole genome shotgun (WGS) entry which is preliminary data.</text>
</comment>
<evidence type="ECO:0008006" key="3">
    <source>
        <dbReference type="Google" id="ProtNLM"/>
    </source>
</evidence>
<dbReference type="EMBL" id="JNSL01000057">
    <property type="protein sequence ID" value="KGA17652.1"/>
    <property type="molecule type" value="Genomic_DNA"/>
</dbReference>
<dbReference type="PANTHER" id="PTHR37309">
    <property type="entry name" value="SLR0284 PROTEIN"/>
    <property type="match status" value="1"/>
</dbReference>
<proteinExistence type="predicted"/>